<protein>
    <submittedName>
        <fullName evidence="3">Uncharacterized protein</fullName>
    </submittedName>
</protein>
<comment type="caution">
    <text evidence="3">The sequence shown here is derived from an EMBL/GenBank/DDBJ whole genome shotgun (WGS) entry which is preliminary data.</text>
</comment>
<evidence type="ECO:0000256" key="2">
    <source>
        <dbReference type="SAM" id="Phobius"/>
    </source>
</evidence>
<evidence type="ECO:0000313" key="3">
    <source>
        <dbReference type="EMBL" id="OGI78138.1"/>
    </source>
</evidence>
<reference evidence="3 4" key="1">
    <citation type="journal article" date="2016" name="Nat. Commun.">
        <title>Thousands of microbial genomes shed light on interconnected biogeochemical processes in an aquifer system.</title>
        <authorList>
            <person name="Anantharaman K."/>
            <person name="Brown C.T."/>
            <person name="Hug L.A."/>
            <person name="Sharon I."/>
            <person name="Castelle C.J."/>
            <person name="Probst A.J."/>
            <person name="Thomas B.C."/>
            <person name="Singh A."/>
            <person name="Wilkins M.J."/>
            <person name="Karaoz U."/>
            <person name="Brodie E.L."/>
            <person name="Williams K.H."/>
            <person name="Hubbard S.S."/>
            <person name="Banfield J.F."/>
        </authorList>
    </citation>
    <scope>NUCLEOTIDE SEQUENCE [LARGE SCALE GENOMIC DNA]</scope>
</reference>
<name>A0A1F6W881_9BACT</name>
<feature type="transmembrane region" description="Helical" evidence="2">
    <location>
        <begin position="54"/>
        <end position="75"/>
    </location>
</feature>
<keyword evidence="2" id="KW-0472">Membrane</keyword>
<gene>
    <name evidence="3" type="ORF">A3D42_02905</name>
</gene>
<evidence type="ECO:0000313" key="4">
    <source>
        <dbReference type="Proteomes" id="UP000177777"/>
    </source>
</evidence>
<organism evidence="3 4">
    <name type="scientific">Candidatus Nomurabacteria bacterium RIFCSPHIGHO2_02_FULL_41_18</name>
    <dbReference type="NCBI Taxonomy" id="1801754"/>
    <lineage>
        <taxon>Bacteria</taxon>
        <taxon>Candidatus Nomuraibacteriota</taxon>
    </lineage>
</organism>
<keyword evidence="2" id="KW-1133">Transmembrane helix</keyword>
<feature type="region of interest" description="Disordered" evidence="1">
    <location>
        <begin position="91"/>
        <end position="112"/>
    </location>
</feature>
<feature type="compositionally biased region" description="Basic and acidic residues" evidence="1">
    <location>
        <begin position="98"/>
        <end position="107"/>
    </location>
</feature>
<accession>A0A1F6W881</accession>
<proteinExistence type="predicted"/>
<dbReference type="EMBL" id="MFUE01000001">
    <property type="protein sequence ID" value="OGI78138.1"/>
    <property type="molecule type" value="Genomic_DNA"/>
</dbReference>
<dbReference type="STRING" id="1801754.A3D42_02905"/>
<dbReference type="Proteomes" id="UP000177777">
    <property type="component" value="Unassembled WGS sequence"/>
</dbReference>
<keyword evidence="2" id="KW-0812">Transmembrane</keyword>
<dbReference type="AlphaFoldDB" id="A0A1F6W881"/>
<evidence type="ECO:0000256" key="1">
    <source>
        <dbReference type="SAM" id="MobiDB-lite"/>
    </source>
</evidence>
<sequence>MNLELAQLFDESTRLPPDTLLGNKYLDPNFLYDKEVGVLRQVWNFLSNPDTGDAYRNLLFLLGIFFLSIIFYSLIRVLEIRKKEEAHLHHEMRKYAHHHADKEKTQAEGESVSRNSRWRQVLHLLFAESPNEWRLSVIEADAMLEALLGELGFQGEDLGEKLKNAGAQGFRHLNTAWEAHIIRNRIAHEGSIFELSHHEAKRVIALYESIFRDFGYI</sequence>